<dbReference type="PROSITE" id="PS50035">
    <property type="entry name" value="PLD"/>
    <property type="match status" value="2"/>
</dbReference>
<feature type="compositionally biased region" description="Polar residues" evidence="1">
    <location>
        <begin position="31"/>
        <end position="47"/>
    </location>
</feature>
<dbReference type="GO" id="GO:0032049">
    <property type="term" value="P:cardiolipin biosynthetic process"/>
    <property type="evidence" value="ECO:0007669"/>
    <property type="project" value="UniProtKB-ARBA"/>
</dbReference>
<feature type="region of interest" description="Disordered" evidence="1">
    <location>
        <begin position="412"/>
        <end position="445"/>
    </location>
</feature>
<feature type="compositionally biased region" description="Basic and acidic residues" evidence="1">
    <location>
        <begin position="95"/>
        <end position="104"/>
    </location>
</feature>
<dbReference type="OrthoDB" id="9997422at2759"/>
<feature type="region of interest" description="Disordered" evidence="1">
    <location>
        <begin position="1"/>
        <end position="47"/>
    </location>
</feature>
<dbReference type="Pfam" id="PF13091">
    <property type="entry name" value="PLDc_2"/>
    <property type="match status" value="1"/>
</dbReference>
<dbReference type="SUPFAM" id="SSF56024">
    <property type="entry name" value="Phospholipase D/nuclease"/>
    <property type="match status" value="2"/>
</dbReference>
<evidence type="ECO:0000313" key="3">
    <source>
        <dbReference type="EMBL" id="RSH92822.1"/>
    </source>
</evidence>
<reference evidence="3 4" key="1">
    <citation type="submission" date="2018-11" db="EMBL/GenBank/DDBJ databases">
        <title>Genome sequence of Saitozyma podzolica DSM 27192.</title>
        <authorList>
            <person name="Aliyu H."/>
            <person name="Gorte O."/>
            <person name="Ochsenreither K."/>
        </authorList>
    </citation>
    <scope>NUCLEOTIDE SEQUENCE [LARGE SCALE GENOMIC DNA]</scope>
    <source>
        <strain evidence="3 4">DSM 27192</strain>
    </source>
</reference>
<keyword evidence="4" id="KW-1185">Reference proteome</keyword>
<evidence type="ECO:0000256" key="1">
    <source>
        <dbReference type="SAM" id="MobiDB-lite"/>
    </source>
</evidence>
<sequence length="738" mass="80350">MTTAQQPLAAPPTGVGEPTAQGQVLTAAPATATQSTDAPSTSANPSGFLSPALLAHIKSSRTVTSELATAPPDTAVSQVAESLYGKPHHVHHRASKDEQLEHDSATGTESKGIGKLLEKLHLRKASTDESVRDETGQKDKDKKNPAADQWEAMRLLTEAELDEIRGCGQWGESKPGELFLNVYAQALLTLEDNPINGLVSPSLAGATGVVPLSIISVIPDIIEHHADIIVRAEHEVFLATNFWEASGSAQTIVDAMKELSRRVIERKSKKIVFKLMYDRGNPSQVVNPHQAVDVKTYTGDKVKLPAPEEIPGIELEVQNYHVPPVGTFHAKYMVVDRKIAILNSNNIQDRVNVEMMTHIEGPIVQSFYDLALLSWSSAFHPPLPLLTSPPSYPAPLTKDSFHFGQAHPLVSTKGDLESNASKARQTLAEHHASTEQANDEQTMVPKKEVWDANDTAEADRVDDQFGSADAITQHLNTGTKIEGTDKNAPANAAAFTPVVLHSPHDPLPMALVNRAPRGKPGHGDTFVPQDQAFLAGFKFAKKSVFVQTPTFNATPVVEAALDAVRRGILVEIYADLGFNDEGELLPFQGGTNEMVASYMYDHLTQSEKEKLKIYWYTGKDQLTPLNAKDKSRNCHVKLMLVDSEIIIQGNGNQDTQSWFHSQEVNVLIDSPLLAGEIRRAIDANQNTKFYGLVDPKDGIWRDKEGKELAGQKPPPKGPLKSLVGVKGAIQRVRGEGGF</sequence>
<dbReference type="GO" id="GO:0030572">
    <property type="term" value="F:phosphatidyltransferase activity"/>
    <property type="evidence" value="ECO:0007669"/>
    <property type="project" value="UniProtKB-ARBA"/>
</dbReference>
<protein>
    <recommendedName>
        <fullName evidence="2">PLD phosphodiesterase domain-containing protein</fullName>
    </recommendedName>
</protein>
<feature type="domain" description="PLD phosphodiesterase" evidence="2">
    <location>
        <begin position="324"/>
        <end position="351"/>
    </location>
</feature>
<dbReference type="PANTHER" id="PTHR21248">
    <property type="entry name" value="CARDIOLIPIN SYNTHASE"/>
    <property type="match status" value="1"/>
</dbReference>
<comment type="caution">
    <text evidence="3">The sequence shown here is derived from an EMBL/GenBank/DDBJ whole genome shotgun (WGS) entry which is preliminary data.</text>
</comment>
<accession>A0A427YNX0</accession>
<dbReference type="STRING" id="1890683.A0A427YNX0"/>
<dbReference type="InterPro" id="IPR025202">
    <property type="entry name" value="PLD-like_dom"/>
</dbReference>
<gene>
    <name evidence="3" type="ORF">EHS25_008268</name>
</gene>
<feature type="region of interest" description="Disordered" evidence="1">
    <location>
        <begin position="86"/>
        <end position="147"/>
    </location>
</feature>
<dbReference type="AlphaFoldDB" id="A0A427YNX0"/>
<evidence type="ECO:0000313" key="4">
    <source>
        <dbReference type="Proteomes" id="UP000279259"/>
    </source>
</evidence>
<organism evidence="3 4">
    <name type="scientific">Saitozyma podzolica</name>
    <dbReference type="NCBI Taxonomy" id="1890683"/>
    <lineage>
        <taxon>Eukaryota</taxon>
        <taxon>Fungi</taxon>
        <taxon>Dikarya</taxon>
        <taxon>Basidiomycota</taxon>
        <taxon>Agaricomycotina</taxon>
        <taxon>Tremellomycetes</taxon>
        <taxon>Tremellales</taxon>
        <taxon>Trimorphomycetaceae</taxon>
        <taxon>Saitozyma</taxon>
    </lineage>
</organism>
<dbReference type="PANTHER" id="PTHR21248:SF22">
    <property type="entry name" value="PHOSPHOLIPASE D"/>
    <property type="match status" value="1"/>
</dbReference>
<feature type="compositionally biased region" description="Basic and acidic residues" evidence="1">
    <location>
        <begin position="116"/>
        <end position="145"/>
    </location>
</feature>
<dbReference type="Proteomes" id="UP000279259">
    <property type="component" value="Unassembled WGS sequence"/>
</dbReference>
<dbReference type="InterPro" id="IPR001736">
    <property type="entry name" value="PLipase_D/transphosphatidylase"/>
</dbReference>
<dbReference type="CDD" id="cd00138">
    <property type="entry name" value="PLDc_SF"/>
    <property type="match status" value="2"/>
</dbReference>
<feature type="domain" description="PLD phosphodiesterase" evidence="2">
    <location>
        <begin position="630"/>
        <end position="657"/>
    </location>
</feature>
<dbReference type="EMBL" id="RSCD01000005">
    <property type="protein sequence ID" value="RSH92822.1"/>
    <property type="molecule type" value="Genomic_DNA"/>
</dbReference>
<dbReference type="Gene3D" id="3.30.870.10">
    <property type="entry name" value="Endonuclease Chain A"/>
    <property type="match status" value="2"/>
</dbReference>
<name>A0A427YNX0_9TREE</name>
<evidence type="ECO:0000259" key="2">
    <source>
        <dbReference type="PROSITE" id="PS50035"/>
    </source>
</evidence>
<proteinExistence type="predicted"/>